<keyword evidence="2" id="KW-0813">Transport</keyword>
<gene>
    <name evidence="8" type="ORF">JW984_10385</name>
</gene>
<evidence type="ECO:0000259" key="7">
    <source>
        <dbReference type="PROSITE" id="PS50850"/>
    </source>
</evidence>
<name>A0A9D8KER7_9DELT</name>
<feature type="transmembrane region" description="Helical" evidence="6">
    <location>
        <begin position="84"/>
        <end position="102"/>
    </location>
</feature>
<organism evidence="8 9">
    <name type="scientific">Candidatus Zymogenus saltonus</name>
    <dbReference type="NCBI Taxonomy" id="2844893"/>
    <lineage>
        <taxon>Bacteria</taxon>
        <taxon>Deltaproteobacteria</taxon>
        <taxon>Candidatus Zymogenia</taxon>
        <taxon>Candidatus Zymogeniales</taxon>
        <taxon>Candidatus Zymogenaceae</taxon>
        <taxon>Candidatus Zymogenus</taxon>
    </lineage>
</organism>
<comment type="subcellular location">
    <subcellularLocation>
        <location evidence="1">Membrane</location>
        <topology evidence="1">Multi-pass membrane protein</topology>
    </subcellularLocation>
</comment>
<keyword evidence="5 6" id="KW-0472">Membrane</keyword>
<dbReference type="Pfam" id="PF07690">
    <property type="entry name" value="MFS_1"/>
    <property type="match status" value="2"/>
</dbReference>
<dbReference type="GO" id="GO:0016020">
    <property type="term" value="C:membrane"/>
    <property type="evidence" value="ECO:0007669"/>
    <property type="project" value="UniProtKB-SubCell"/>
</dbReference>
<feature type="domain" description="Major facilitator superfamily (MFS) profile" evidence="7">
    <location>
        <begin position="8"/>
        <end position="421"/>
    </location>
</feature>
<feature type="transmembrane region" description="Helical" evidence="6">
    <location>
        <begin position="236"/>
        <end position="256"/>
    </location>
</feature>
<dbReference type="SUPFAM" id="SSF103473">
    <property type="entry name" value="MFS general substrate transporter"/>
    <property type="match status" value="1"/>
</dbReference>
<dbReference type="InterPro" id="IPR052983">
    <property type="entry name" value="MFS_Riboflavin_Transporter"/>
</dbReference>
<feature type="transmembrane region" description="Helical" evidence="6">
    <location>
        <begin position="12"/>
        <end position="36"/>
    </location>
</feature>
<evidence type="ECO:0000256" key="1">
    <source>
        <dbReference type="ARBA" id="ARBA00004141"/>
    </source>
</evidence>
<dbReference type="PANTHER" id="PTHR43385:SF1">
    <property type="entry name" value="RIBOFLAVIN TRANSPORTER RIBJ"/>
    <property type="match status" value="1"/>
</dbReference>
<protein>
    <submittedName>
        <fullName evidence="8">OFA family MFS transporter</fullName>
    </submittedName>
</protein>
<keyword evidence="3 6" id="KW-0812">Transmembrane</keyword>
<dbReference type="InterPro" id="IPR020846">
    <property type="entry name" value="MFS_dom"/>
</dbReference>
<dbReference type="PANTHER" id="PTHR43385">
    <property type="entry name" value="RIBOFLAVIN TRANSPORTER RIBJ"/>
    <property type="match status" value="1"/>
</dbReference>
<feature type="transmembrane region" description="Helical" evidence="6">
    <location>
        <begin position="179"/>
        <end position="197"/>
    </location>
</feature>
<feature type="transmembrane region" description="Helical" evidence="6">
    <location>
        <begin position="56"/>
        <end position="72"/>
    </location>
</feature>
<dbReference type="Proteomes" id="UP000809273">
    <property type="component" value="Unassembled WGS sequence"/>
</dbReference>
<comment type="caution">
    <text evidence="8">The sequence shown here is derived from an EMBL/GenBank/DDBJ whole genome shotgun (WGS) entry which is preliminary data.</text>
</comment>
<dbReference type="GO" id="GO:0022857">
    <property type="term" value="F:transmembrane transporter activity"/>
    <property type="evidence" value="ECO:0007669"/>
    <property type="project" value="InterPro"/>
</dbReference>
<dbReference type="AlphaFoldDB" id="A0A9D8KER7"/>
<evidence type="ECO:0000256" key="4">
    <source>
        <dbReference type="ARBA" id="ARBA00022989"/>
    </source>
</evidence>
<evidence type="ECO:0000313" key="9">
    <source>
        <dbReference type="Proteomes" id="UP000809273"/>
    </source>
</evidence>
<evidence type="ECO:0000256" key="2">
    <source>
        <dbReference type="ARBA" id="ARBA00022448"/>
    </source>
</evidence>
<dbReference type="InterPro" id="IPR036259">
    <property type="entry name" value="MFS_trans_sf"/>
</dbReference>
<dbReference type="CDD" id="cd17353">
    <property type="entry name" value="MFS_OFA_like"/>
    <property type="match status" value="1"/>
</dbReference>
<reference evidence="8" key="2">
    <citation type="submission" date="2021-01" db="EMBL/GenBank/DDBJ databases">
        <authorList>
            <person name="Hahn C.R."/>
            <person name="Youssef N.H."/>
            <person name="Elshahed M."/>
        </authorList>
    </citation>
    <scope>NUCLEOTIDE SEQUENCE</scope>
    <source>
        <strain evidence="8">Zod_Metabat.24</strain>
    </source>
</reference>
<sequence>MSNEKLMNRWWVVVGAILVQLSLGAIYAWSVFTPYLKGTISDGVTDFGFSATQTQWIFSVCILVFAIAMIFAGRWQDKVGPRKVAFAGGLILGIGYILAKFFGTSFLGQIVCIGVIGGAGIGLAYVCPIAASVKWFPDKKGLITGLAVAGFGFGAMIWVKLGGAWGQLIDNYGVLNTFAIYGIIFIVSISLGSIVLINPPEGYKPEGWEPPAATNAAPSGGENFTPSETMKTPQCWMLWLMYAFSAMAGLLVIGNIKLFGISSLEANNFVGDASAVAGTAMVIFSLLNGLGRITWGTISDKIGRPRSIFLMTLLQSIMMLAIIWMGGTMATLYIIAGLIGFNFGGNFSLFPTATADFFGPKNLGTNYAVIFTAYGVSGVVGPLLGGKVFDLTGNYLWAFVPAATLCFIAAMISLVTKPPHHNKAG</sequence>
<feature type="transmembrane region" description="Helical" evidence="6">
    <location>
        <begin position="142"/>
        <end position="159"/>
    </location>
</feature>
<dbReference type="Gene3D" id="1.20.1250.20">
    <property type="entry name" value="MFS general substrate transporter like domains"/>
    <property type="match status" value="2"/>
</dbReference>
<dbReference type="PROSITE" id="PS50850">
    <property type="entry name" value="MFS"/>
    <property type="match status" value="1"/>
</dbReference>
<feature type="transmembrane region" description="Helical" evidence="6">
    <location>
        <begin position="108"/>
        <end position="130"/>
    </location>
</feature>
<keyword evidence="4 6" id="KW-1133">Transmembrane helix</keyword>
<dbReference type="EMBL" id="JAFGIX010000053">
    <property type="protein sequence ID" value="MBN1573591.1"/>
    <property type="molecule type" value="Genomic_DNA"/>
</dbReference>
<feature type="transmembrane region" description="Helical" evidence="6">
    <location>
        <begin position="395"/>
        <end position="415"/>
    </location>
</feature>
<feature type="transmembrane region" description="Helical" evidence="6">
    <location>
        <begin position="367"/>
        <end position="389"/>
    </location>
</feature>
<accession>A0A9D8KER7</accession>
<evidence type="ECO:0000313" key="8">
    <source>
        <dbReference type="EMBL" id="MBN1573591.1"/>
    </source>
</evidence>
<evidence type="ECO:0000256" key="3">
    <source>
        <dbReference type="ARBA" id="ARBA00022692"/>
    </source>
</evidence>
<dbReference type="InterPro" id="IPR011701">
    <property type="entry name" value="MFS"/>
</dbReference>
<evidence type="ECO:0000256" key="6">
    <source>
        <dbReference type="SAM" id="Phobius"/>
    </source>
</evidence>
<proteinExistence type="predicted"/>
<reference evidence="8" key="1">
    <citation type="journal article" date="2021" name="Environ. Microbiol.">
        <title>Genomic characterization of three novel Desulfobacterota classes expand the metabolic and phylogenetic diversity of the phylum.</title>
        <authorList>
            <person name="Murphy C.L."/>
            <person name="Biggerstaff J."/>
            <person name="Eichhorn A."/>
            <person name="Ewing E."/>
            <person name="Shahan R."/>
            <person name="Soriano D."/>
            <person name="Stewart S."/>
            <person name="VanMol K."/>
            <person name="Walker R."/>
            <person name="Walters P."/>
            <person name="Elshahed M.S."/>
            <person name="Youssef N.H."/>
        </authorList>
    </citation>
    <scope>NUCLEOTIDE SEQUENCE</scope>
    <source>
        <strain evidence="8">Zod_Metabat.24</strain>
    </source>
</reference>
<feature type="transmembrane region" description="Helical" evidence="6">
    <location>
        <begin position="276"/>
        <end position="295"/>
    </location>
</feature>
<evidence type="ECO:0000256" key="5">
    <source>
        <dbReference type="ARBA" id="ARBA00023136"/>
    </source>
</evidence>